<proteinExistence type="predicted"/>
<protein>
    <submittedName>
        <fullName evidence="6">DNA-binding IclR family transcriptional regulator</fullName>
    </submittedName>
</protein>
<dbReference type="PROSITE" id="PS51078">
    <property type="entry name" value="ICLR_ED"/>
    <property type="match status" value="1"/>
</dbReference>
<evidence type="ECO:0000256" key="2">
    <source>
        <dbReference type="ARBA" id="ARBA00023125"/>
    </source>
</evidence>
<name>A0A7W9YCJ5_9HYPH</name>
<dbReference type="Gene3D" id="1.10.10.10">
    <property type="entry name" value="Winged helix-like DNA-binding domain superfamily/Winged helix DNA-binding domain"/>
    <property type="match status" value="1"/>
</dbReference>
<evidence type="ECO:0000259" key="5">
    <source>
        <dbReference type="PROSITE" id="PS51078"/>
    </source>
</evidence>
<dbReference type="Pfam" id="PF09339">
    <property type="entry name" value="HTH_IclR"/>
    <property type="match status" value="1"/>
</dbReference>
<dbReference type="InterPro" id="IPR036388">
    <property type="entry name" value="WH-like_DNA-bd_sf"/>
</dbReference>
<dbReference type="SUPFAM" id="SSF55781">
    <property type="entry name" value="GAF domain-like"/>
    <property type="match status" value="1"/>
</dbReference>
<dbReference type="EMBL" id="JACHEG010000014">
    <property type="protein sequence ID" value="MBB6166111.1"/>
    <property type="molecule type" value="Genomic_DNA"/>
</dbReference>
<keyword evidence="2 6" id="KW-0238">DNA-binding</keyword>
<dbReference type="InterPro" id="IPR014757">
    <property type="entry name" value="Tscrpt_reg_IclR_C"/>
</dbReference>
<dbReference type="GO" id="GO:0045892">
    <property type="term" value="P:negative regulation of DNA-templated transcription"/>
    <property type="evidence" value="ECO:0007669"/>
    <property type="project" value="TreeGrafter"/>
</dbReference>
<dbReference type="AlphaFoldDB" id="A0A7W9YCJ5"/>
<dbReference type="GO" id="GO:0003677">
    <property type="term" value="F:DNA binding"/>
    <property type="evidence" value="ECO:0007669"/>
    <property type="project" value="UniProtKB-KW"/>
</dbReference>
<dbReference type="GO" id="GO:0003700">
    <property type="term" value="F:DNA-binding transcription factor activity"/>
    <property type="evidence" value="ECO:0007669"/>
    <property type="project" value="TreeGrafter"/>
</dbReference>
<dbReference type="PANTHER" id="PTHR30136:SF35">
    <property type="entry name" value="HTH-TYPE TRANSCRIPTIONAL REGULATOR RV1719"/>
    <property type="match status" value="1"/>
</dbReference>
<keyword evidence="1" id="KW-0805">Transcription regulation</keyword>
<comment type="caution">
    <text evidence="6">The sequence shown here is derived from an EMBL/GenBank/DDBJ whole genome shotgun (WGS) entry which is preliminary data.</text>
</comment>
<dbReference type="SMART" id="SM00346">
    <property type="entry name" value="HTH_ICLR"/>
    <property type="match status" value="1"/>
</dbReference>
<feature type="domain" description="IclR-ED" evidence="5">
    <location>
        <begin position="72"/>
        <end position="248"/>
    </location>
</feature>
<accession>A0A7W9YCJ5</accession>
<dbReference type="InterPro" id="IPR050707">
    <property type="entry name" value="HTH_MetabolicPath_Reg"/>
</dbReference>
<dbReference type="SUPFAM" id="SSF46785">
    <property type="entry name" value="Winged helix' DNA-binding domain"/>
    <property type="match status" value="1"/>
</dbReference>
<dbReference type="InterPro" id="IPR029016">
    <property type="entry name" value="GAF-like_dom_sf"/>
</dbReference>
<sequence>MSAEKKSSSNVMRAAEILMALGDANPPGLTLSDLATQLDDAKSAVHRALVALGQFGLVEQSGRRGAYRLGPGIYALANKSHSINDMVNFYRPALISISAETGLSSYLMVRSGLDSVCLDFALGNLPMQALFEGVGGRLPLGVGLGGVCVLAQMEEAARDRIIEINTERYGQWGVDADTVMQEITMLKTEGYVFGTRKHGGGGEIKTIAFPAEKANTFNSQAAISLLLPSDTGIADLKTLMRSLQRHLD</sequence>
<reference evidence="6 7" key="1">
    <citation type="submission" date="2020-08" db="EMBL/GenBank/DDBJ databases">
        <title>Genomic Encyclopedia of Type Strains, Phase IV (KMG-IV): sequencing the most valuable type-strain genomes for metagenomic binning, comparative biology and taxonomic classification.</title>
        <authorList>
            <person name="Goeker M."/>
        </authorList>
    </citation>
    <scope>NUCLEOTIDE SEQUENCE [LARGE SCALE GENOMIC DNA]</scope>
    <source>
        <strain evidence="6 7">DSM 100734</strain>
    </source>
</reference>
<feature type="domain" description="HTH iclR-type" evidence="4">
    <location>
        <begin position="8"/>
        <end position="71"/>
    </location>
</feature>
<dbReference type="InterPro" id="IPR005471">
    <property type="entry name" value="Tscrpt_reg_IclR_N"/>
</dbReference>
<evidence type="ECO:0000256" key="3">
    <source>
        <dbReference type="ARBA" id="ARBA00023163"/>
    </source>
</evidence>
<evidence type="ECO:0000313" key="6">
    <source>
        <dbReference type="EMBL" id="MBB6166111.1"/>
    </source>
</evidence>
<dbReference type="PROSITE" id="PS51077">
    <property type="entry name" value="HTH_ICLR"/>
    <property type="match status" value="1"/>
</dbReference>
<dbReference type="PANTHER" id="PTHR30136">
    <property type="entry name" value="HELIX-TURN-HELIX TRANSCRIPTIONAL REGULATOR, ICLR FAMILY"/>
    <property type="match status" value="1"/>
</dbReference>
<dbReference type="InterPro" id="IPR036390">
    <property type="entry name" value="WH_DNA-bd_sf"/>
</dbReference>
<gene>
    <name evidence="6" type="ORF">HNQ72_005962</name>
</gene>
<organism evidence="6 7">
    <name type="scientific">Rhizobium wenxiniae</name>
    <dbReference type="NCBI Taxonomy" id="1737357"/>
    <lineage>
        <taxon>Bacteria</taxon>
        <taxon>Pseudomonadati</taxon>
        <taxon>Pseudomonadota</taxon>
        <taxon>Alphaproteobacteria</taxon>
        <taxon>Hyphomicrobiales</taxon>
        <taxon>Rhizobiaceae</taxon>
        <taxon>Rhizobium/Agrobacterium group</taxon>
        <taxon>Rhizobium</taxon>
    </lineage>
</organism>
<evidence type="ECO:0000259" key="4">
    <source>
        <dbReference type="PROSITE" id="PS51077"/>
    </source>
</evidence>
<dbReference type="Gene3D" id="3.30.450.40">
    <property type="match status" value="1"/>
</dbReference>
<dbReference type="Proteomes" id="UP000547879">
    <property type="component" value="Unassembled WGS sequence"/>
</dbReference>
<keyword evidence="7" id="KW-1185">Reference proteome</keyword>
<keyword evidence="3" id="KW-0804">Transcription</keyword>
<dbReference type="RefSeq" id="WP_183997952.1">
    <property type="nucleotide sequence ID" value="NZ_BMHW01000016.1"/>
</dbReference>
<evidence type="ECO:0000313" key="7">
    <source>
        <dbReference type="Proteomes" id="UP000547879"/>
    </source>
</evidence>
<evidence type="ECO:0000256" key="1">
    <source>
        <dbReference type="ARBA" id="ARBA00023015"/>
    </source>
</evidence>